<keyword evidence="7" id="KW-1185">Reference proteome</keyword>
<proteinExistence type="inferred from homology"/>
<dbReference type="Pfam" id="PF04828">
    <property type="entry name" value="GFA"/>
    <property type="match status" value="1"/>
</dbReference>
<keyword evidence="2" id="KW-0479">Metal-binding</keyword>
<evidence type="ECO:0000313" key="6">
    <source>
        <dbReference type="EMBL" id="ALE17285.1"/>
    </source>
</evidence>
<dbReference type="Gene3D" id="3.90.1590.10">
    <property type="entry name" value="glutathione-dependent formaldehyde- activating enzyme (gfa)"/>
    <property type="match status" value="1"/>
</dbReference>
<dbReference type="PATRIC" id="fig|361183.4.peg.1968"/>
<dbReference type="Proteomes" id="UP000057938">
    <property type="component" value="Chromosome"/>
</dbReference>
<protein>
    <submittedName>
        <fullName evidence="6">Gfa-like protein</fullName>
    </submittedName>
</protein>
<evidence type="ECO:0000256" key="3">
    <source>
        <dbReference type="ARBA" id="ARBA00022833"/>
    </source>
</evidence>
<sequence>MSDRVREGECGCGQVRYRVTGEPIFVNNCHCRQCQQQTGGTSVVNAFYEDERLEILEGHLTEHVVTAGSGGPHTICRCDNCGVALWSYYPRLGRLGVGIRVGTMDEKDSLTPVAAIFVSEKMPWVTLPEGLPHFDKTYDYRELLDADKIARMDGMIERRKAGG</sequence>
<evidence type="ECO:0000256" key="4">
    <source>
        <dbReference type="ARBA" id="ARBA00023239"/>
    </source>
</evidence>
<evidence type="ECO:0000313" key="7">
    <source>
        <dbReference type="Proteomes" id="UP000057938"/>
    </source>
</evidence>
<dbReference type="GO" id="GO:0046872">
    <property type="term" value="F:metal ion binding"/>
    <property type="evidence" value="ECO:0007669"/>
    <property type="project" value="UniProtKB-KW"/>
</dbReference>
<evidence type="ECO:0000259" key="5">
    <source>
        <dbReference type="PROSITE" id="PS51891"/>
    </source>
</evidence>
<dbReference type="GO" id="GO:0016846">
    <property type="term" value="F:carbon-sulfur lyase activity"/>
    <property type="evidence" value="ECO:0007669"/>
    <property type="project" value="InterPro"/>
</dbReference>
<keyword evidence="4" id="KW-0456">Lyase</keyword>
<dbReference type="InterPro" id="IPR011057">
    <property type="entry name" value="Mss4-like_sf"/>
</dbReference>
<dbReference type="STRING" id="361183.AMC99_01997"/>
<dbReference type="OrthoDB" id="7186766at2"/>
<accession>A0A0M4M933</accession>
<dbReference type="PANTHER" id="PTHR33337:SF40">
    <property type="entry name" value="CENP-V_GFA DOMAIN-CONTAINING PROTEIN-RELATED"/>
    <property type="match status" value="1"/>
</dbReference>
<dbReference type="EMBL" id="CP012669">
    <property type="protein sequence ID" value="ALE17285.1"/>
    <property type="molecule type" value="Genomic_DNA"/>
</dbReference>
<dbReference type="SUPFAM" id="SSF51316">
    <property type="entry name" value="Mss4-like"/>
    <property type="match status" value="1"/>
</dbReference>
<feature type="domain" description="CENP-V/GFA" evidence="5">
    <location>
        <begin position="6"/>
        <end position="135"/>
    </location>
</feature>
<dbReference type="InterPro" id="IPR006913">
    <property type="entry name" value="CENP-V/GFA"/>
</dbReference>
<dbReference type="PANTHER" id="PTHR33337">
    <property type="entry name" value="GFA DOMAIN-CONTAINING PROTEIN"/>
    <property type="match status" value="1"/>
</dbReference>
<name>A0A0M4M933_9SPHN</name>
<dbReference type="KEGG" id="aep:AMC99_01997"/>
<comment type="similarity">
    <text evidence="1">Belongs to the Gfa family.</text>
</comment>
<evidence type="ECO:0000256" key="2">
    <source>
        <dbReference type="ARBA" id="ARBA00022723"/>
    </source>
</evidence>
<dbReference type="AlphaFoldDB" id="A0A0M4M933"/>
<dbReference type="PROSITE" id="PS51891">
    <property type="entry name" value="CENP_V_GFA"/>
    <property type="match status" value="1"/>
</dbReference>
<dbReference type="RefSeq" id="WP_061926051.1">
    <property type="nucleotide sequence ID" value="NZ_CP012669.1"/>
</dbReference>
<keyword evidence="3" id="KW-0862">Zinc</keyword>
<evidence type="ECO:0000256" key="1">
    <source>
        <dbReference type="ARBA" id="ARBA00005495"/>
    </source>
</evidence>
<gene>
    <name evidence="6" type="ORF">AMC99_01997</name>
</gene>
<reference evidence="6 7" key="1">
    <citation type="submission" date="2015-09" db="EMBL/GenBank/DDBJ databases">
        <title>Complete genome sequence of a benzo[a]pyrene-degrading bacterium Altererythrobacter epoxidivorans CGMCC 1.7731T.</title>
        <authorList>
            <person name="Li Z."/>
            <person name="Cheng H."/>
            <person name="Huo Y."/>
            <person name="Xu X."/>
        </authorList>
    </citation>
    <scope>NUCLEOTIDE SEQUENCE [LARGE SCALE GENOMIC DNA]</scope>
    <source>
        <strain evidence="6 7">CGMCC 1.7731</strain>
    </source>
</reference>
<organism evidence="6 7">
    <name type="scientific">Altererythrobacter epoxidivorans</name>
    <dbReference type="NCBI Taxonomy" id="361183"/>
    <lineage>
        <taxon>Bacteria</taxon>
        <taxon>Pseudomonadati</taxon>
        <taxon>Pseudomonadota</taxon>
        <taxon>Alphaproteobacteria</taxon>
        <taxon>Sphingomonadales</taxon>
        <taxon>Erythrobacteraceae</taxon>
        <taxon>Altererythrobacter</taxon>
    </lineage>
</organism>